<dbReference type="SMART" id="SM00028">
    <property type="entry name" value="TPR"/>
    <property type="match status" value="3"/>
</dbReference>
<dbReference type="GO" id="GO:0005829">
    <property type="term" value="C:cytosol"/>
    <property type="evidence" value="ECO:0007669"/>
    <property type="project" value="TreeGrafter"/>
</dbReference>
<organism evidence="4 5">
    <name type="scientific">Arabidopsis arenosa</name>
    <name type="common">Sand rock-cress</name>
    <name type="synonym">Cardaminopsis arenosa</name>
    <dbReference type="NCBI Taxonomy" id="38785"/>
    <lineage>
        <taxon>Eukaryota</taxon>
        <taxon>Viridiplantae</taxon>
        <taxon>Streptophyta</taxon>
        <taxon>Embryophyta</taxon>
        <taxon>Tracheophyta</taxon>
        <taxon>Spermatophyta</taxon>
        <taxon>Magnoliopsida</taxon>
        <taxon>eudicotyledons</taxon>
        <taxon>Gunneridae</taxon>
        <taxon>Pentapetalae</taxon>
        <taxon>rosids</taxon>
        <taxon>malvids</taxon>
        <taxon>Brassicales</taxon>
        <taxon>Brassicaceae</taxon>
        <taxon>Camelineae</taxon>
        <taxon>Arabidopsis</taxon>
    </lineage>
</organism>
<dbReference type="Pfam" id="PF13181">
    <property type="entry name" value="TPR_8"/>
    <property type="match status" value="1"/>
</dbReference>
<dbReference type="AlphaFoldDB" id="A0A8S1ZBI4"/>
<feature type="coiled-coil region" evidence="1">
    <location>
        <begin position="186"/>
        <end position="213"/>
    </location>
</feature>
<reference evidence="4" key="1">
    <citation type="submission" date="2021-01" db="EMBL/GenBank/DDBJ databases">
        <authorList>
            <person name="Bezrukov I."/>
        </authorList>
    </citation>
    <scope>NUCLEOTIDE SEQUENCE</scope>
</reference>
<evidence type="ECO:0000313" key="5">
    <source>
        <dbReference type="Proteomes" id="UP000682877"/>
    </source>
</evidence>
<evidence type="ECO:0008006" key="6">
    <source>
        <dbReference type="Google" id="ProtNLM"/>
    </source>
</evidence>
<dbReference type="InterPro" id="IPR019734">
    <property type="entry name" value="TPR_rpt"/>
</dbReference>
<name>A0A8S1ZBI4_ARAAE</name>
<sequence>MKEPVSLPLSLQRTRSFFSSPASQLQSSRLIESSSVCFLSFCCESMALWMDAGATPTTENEKADLEAISALKESAAIEFKEQGNECVRKGKKHYSEAIDCYTKAINQGVLSDSETSILFSNRSHVNLLLGNYRRALTDAEESMRLCPHNVKAVYRAAKASMSLDLLNEAKSYCEKGIENDPSNEDMKKLLKLVNSKKQEKEQHEAQVSRAVVEAKACLSAIENRGVKIGKAMYRELTGLKKPMLDKNNILHWPVLLLYAEAMTSDFVEDFCETDMFATHLDMISFFQFPFQSLFLFLHLIWITFIDYLCSMHFMSFLSALNMFSEDSPPLPWDKNNEYSRDVIELYYEASSGTPLPRSRVLQYLLEGTKGSQAETTGEEDTSVTKTPSYMKGSSGMVKVNERRTLHDVLKEPKFVIPEIPVFYIVSKRSKFYKDFIAGKWSPPN</sequence>
<feature type="region of interest" description="Disordered" evidence="2">
    <location>
        <begin position="371"/>
        <end position="393"/>
    </location>
</feature>
<keyword evidence="5" id="KW-1185">Reference proteome</keyword>
<dbReference type="GO" id="GO:0051879">
    <property type="term" value="F:Hsp90 protein binding"/>
    <property type="evidence" value="ECO:0007669"/>
    <property type="project" value="TreeGrafter"/>
</dbReference>
<dbReference type="PANTHER" id="PTHR46035:SF1">
    <property type="entry name" value="TETRATRICOPEPTIDE REPEAT PROTEIN 4"/>
    <property type="match status" value="1"/>
</dbReference>
<dbReference type="GO" id="GO:0005634">
    <property type="term" value="C:nucleus"/>
    <property type="evidence" value="ECO:0007669"/>
    <property type="project" value="TreeGrafter"/>
</dbReference>
<evidence type="ECO:0000256" key="2">
    <source>
        <dbReference type="SAM" id="MobiDB-lite"/>
    </source>
</evidence>
<dbReference type="GO" id="GO:0006457">
    <property type="term" value="P:protein folding"/>
    <property type="evidence" value="ECO:0007669"/>
    <property type="project" value="TreeGrafter"/>
</dbReference>
<evidence type="ECO:0000313" key="4">
    <source>
        <dbReference type="EMBL" id="CAE5956491.1"/>
    </source>
</evidence>
<dbReference type="SUPFAM" id="SSF48452">
    <property type="entry name" value="TPR-like"/>
    <property type="match status" value="1"/>
</dbReference>
<proteinExistence type="predicted"/>
<dbReference type="PANTHER" id="PTHR46035">
    <property type="entry name" value="TETRATRICOPEPTIDE REPEAT PROTEIN 4"/>
    <property type="match status" value="1"/>
</dbReference>
<dbReference type="Proteomes" id="UP000682877">
    <property type="component" value="Chromosome 1"/>
</dbReference>
<evidence type="ECO:0000256" key="3">
    <source>
        <dbReference type="SAM" id="Phobius"/>
    </source>
</evidence>
<dbReference type="InterPro" id="IPR011990">
    <property type="entry name" value="TPR-like_helical_dom_sf"/>
</dbReference>
<feature type="transmembrane region" description="Helical" evidence="3">
    <location>
        <begin position="288"/>
        <end position="309"/>
    </location>
</feature>
<dbReference type="GO" id="GO:0030544">
    <property type="term" value="F:Hsp70 protein binding"/>
    <property type="evidence" value="ECO:0007669"/>
    <property type="project" value="TreeGrafter"/>
</dbReference>
<dbReference type="EMBL" id="LR999451">
    <property type="protein sequence ID" value="CAE5956491.1"/>
    <property type="molecule type" value="Genomic_DNA"/>
</dbReference>
<dbReference type="CDD" id="cd21377">
    <property type="entry name" value="CTWD_Cns1-like"/>
    <property type="match status" value="1"/>
</dbReference>
<protein>
    <recommendedName>
        <fullName evidence="6">Tetratricopeptide repeat (TPR)-like superfamily protein</fullName>
    </recommendedName>
</protein>
<dbReference type="Gene3D" id="1.25.40.10">
    <property type="entry name" value="Tetratricopeptide repeat domain"/>
    <property type="match status" value="1"/>
</dbReference>
<keyword evidence="3" id="KW-0812">Transmembrane</keyword>
<keyword evidence="1" id="KW-0175">Coiled coil</keyword>
<keyword evidence="3" id="KW-0472">Membrane</keyword>
<gene>
    <name evidence="4" type="ORF">AARE701A_LOCUS262</name>
</gene>
<evidence type="ECO:0000256" key="1">
    <source>
        <dbReference type="SAM" id="Coils"/>
    </source>
</evidence>
<accession>A0A8S1ZBI4</accession>
<keyword evidence="3" id="KW-1133">Transmembrane helix</keyword>